<keyword evidence="1" id="KW-0929">Antimicrobial</keyword>
<name>A0A1E4_PENSC</name>
<evidence type="ECO:0000256" key="3">
    <source>
        <dbReference type="SAM" id="SignalP"/>
    </source>
</evidence>
<sequence length="123" mass="13787">MRVSVLTSLVVAVFLVALFAPECQAQGWQAVAAAVASKIVGLWRNEETELLGHKCRFTVKPYIKRLQLHYKGKMWCPGWTPITGEARTRSHSGVAGRTARDFVQKAFERGLISEQDAKRWLSS</sequence>
<dbReference type="EMBL" id="DQ991357">
    <property type="protein sequence ID" value="ABJ90465.1"/>
    <property type="molecule type" value="mRNA"/>
</dbReference>
<evidence type="ECO:0000256" key="1">
    <source>
        <dbReference type="ARBA" id="ARBA00022529"/>
    </source>
</evidence>
<evidence type="ECO:0000256" key="2">
    <source>
        <dbReference type="ARBA" id="ARBA00023022"/>
    </source>
</evidence>
<dbReference type="Pfam" id="PF11630">
    <property type="entry name" value="Anti-LPS-SCYG"/>
    <property type="match status" value="1"/>
</dbReference>
<proteinExistence type="evidence at transcript level"/>
<dbReference type="AlphaFoldDB" id="A0A1E4"/>
<dbReference type="Gene3D" id="3.30.160.320">
    <property type="match status" value="1"/>
</dbReference>
<keyword evidence="3" id="KW-0732">Signal</keyword>
<dbReference type="GO" id="GO:0042742">
    <property type="term" value="P:defense response to bacterium"/>
    <property type="evidence" value="ECO:0007669"/>
    <property type="project" value="UniProtKB-KW"/>
</dbReference>
<dbReference type="InterPro" id="IPR038539">
    <property type="entry name" value="Anti-LPS_factor/Scygonadin_sf"/>
</dbReference>
<dbReference type="InterPro" id="IPR024509">
    <property type="entry name" value="Anti-LPS_factor/Scygonadin"/>
</dbReference>
<evidence type="ECO:0000313" key="4">
    <source>
        <dbReference type="EMBL" id="ABJ90465.1"/>
    </source>
</evidence>
<feature type="signal peptide" evidence="3">
    <location>
        <begin position="1"/>
        <end position="25"/>
    </location>
</feature>
<keyword evidence="2" id="KW-0044">Antibiotic</keyword>
<protein>
    <submittedName>
        <fullName evidence="4">Anti-lipopolysaccharide factor</fullName>
    </submittedName>
</protein>
<reference evidence="4" key="1">
    <citation type="journal article" date="2008" name="Fish Shellfish Immunol.">
        <title>Cloning and characterisation of cDNA sequences encoding for anti-lipopolysaccharide factors (ALFs) in Brazilian palaemonid and penaeid shrimps.</title>
        <authorList>
            <person name="Rosa R.D."/>
            <person name="Stoco P.H."/>
            <person name="Barracco M.A."/>
        </authorList>
    </citation>
    <scope>NUCLEOTIDE SEQUENCE</scope>
</reference>
<feature type="chain" id="PRO_5002622265" evidence="3">
    <location>
        <begin position="26"/>
        <end position="123"/>
    </location>
</feature>
<accession>A0A1E4</accession>
<organism evidence="4">
    <name type="scientific">Penaeus schmitti</name>
    <name type="common">White shrimp</name>
    <name type="synonym">Litopenaeus schmitti</name>
    <dbReference type="NCBI Taxonomy" id="122378"/>
    <lineage>
        <taxon>Eukaryota</taxon>
        <taxon>Metazoa</taxon>
        <taxon>Ecdysozoa</taxon>
        <taxon>Arthropoda</taxon>
        <taxon>Crustacea</taxon>
        <taxon>Multicrustacea</taxon>
        <taxon>Malacostraca</taxon>
        <taxon>Eumalacostraca</taxon>
        <taxon>Eucarida</taxon>
        <taxon>Decapoda</taxon>
        <taxon>Dendrobranchiata</taxon>
        <taxon>Penaeoidea</taxon>
        <taxon>Penaeidae</taxon>
        <taxon>Penaeus</taxon>
    </lineage>
</organism>